<feature type="compositionally biased region" description="Low complexity" evidence="5">
    <location>
        <begin position="211"/>
        <end position="224"/>
    </location>
</feature>
<keyword evidence="2" id="KW-0479">Metal-binding</keyword>
<dbReference type="InterPro" id="IPR012337">
    <property type="entry name" value="RNaseH-like_sf"/>
</dbReference>
<dbReference type="PANTHER" id="PTHR42648">
    <property type="entry name" value="TRANSPOSASE, PUTATIVE-RELATED"/>
    <property type="match status" value="1"/>
</dbReference>
<dbReference type="InterPro" id="IPR001584">
    <property type="entry name" value="Integrase_cat-core"/>
</dbReference>
<dbReference type="PRINTS" id="PR01217">
    <property type="entry name" value="PRICHEXTENSN"/>
</dbReference>
<sequence length="1030" mass="114196">MWTESSETVVVSNSVSIVHVNMSNVTKLTATNFIMWSRQVHALFDGYDLAGYLDGSIEVPPPTITTDNVVSVNPLYTTWKRQDKLVFSALLGAINVSIQPLLSTANTAAEIWTILTSTYAKPSRGHLKQLRQQLKQWTKEYKTVVDQIEGRDTTPSLTEIHEKLINYEAKLQTAIVAAPTPVSANAAQYRGSNNHNNRGGHNRNNNHHRNNNNNQTWQQQQFQTRPDSNAPRGYQGRCQICGVYGHSARRCSQIQLPSGASGAQPRPQQPYSAPWQPRANMVQAPSYPASNWLLDSGATHHLTTDLNNLSLHQPYHGGEEVTIADGSALHISHTGSSKLLTPSRSLALKDVLCVPDLKKNLISVYRLCNANSVSVEFFPASFQVKDLSTGPDCSKAGLEMSYTSGRRPLHPIYLALSAATKVPSQKVFIAFKSLVENRFQKKISTLYSDNGGEFIALRSFLSDHGISHLTSPPHTPEHNGISERKHRHIVETGLTLLSQSKMPKSYWTYAFSTAVYLINRLPTAVLGNETPYQKLFQQTPNYLKLCVFGCSCFPWLRPYTKHKLEDRSIHCVFLGYSLTQSAYLCLDRKSGRIYTSRHVTFDETSFPFAVTEKSTDTTPSPPTPTYCPATYVPVRPPPLVIGHSSSPPVPSSPPSSGSHPTENSSSPRTTPNTGNIGNTDMGPNPLPSPSSGSLPHTNQNSPSPNDQLSPNQNSPTPNPPSPQSPNVTSPTPPSSPDTEHSESPPVSSSDSAPPPPPPVENTHQMTTRSKNNITKPLTKFSLNVSKTRPYIPTTVNQALRDPKWRNAMGDEFNAQVRNHTFDLVPPHPHQHVIDTKWIFTLKYLPSGILDRYKARFVARGFKQQQGVDYAETFSPVVKSDTIRLVLQLAVSRSWPIKQLDVNNAFLQGALTDEVYVAQPAGFIDKDRPDHVCRLRKALYGLKQAPRAWYQELKNFLLTIGFTNSLADTSVFTRIHQGKMVYILVYVDDIIVTGSNADVVQQVITTLSNRFSFKDPTDLCYFLGIEAIRSP</sequence>
<dbReference type="OrthoDB" id="1737296at2759"/>
<feature type="region of interest" description="Disordered" evidence="5">
    <location>
        <begin position="611"/>
        <end position="775"/>
    </location>
</feature>
<dbReference type="Pfam" id="PF14223">
    <property type="entry name" value="Retrotran_gag_2"/>
    <property type="match status" value="1"/>
</dbReference>
<organism evidence="7 8">
    <name type="scientific">Microthlaspi erraticum</name>
    <dbReference type="NCBI Taxonomy" id="1685480"/>
    <lineage>
        <taxon>Eukaryota</taxon>
        <taxon>Viridiplantae</taxon>
        <taxon>Streptophyta</taxon>
        <taxon>Embryophyta</taxon>
        <taxon>Tracheophyta</taxon>
        <taxon>Spermatophyta</taxon>
        <taxon>Magnoliopsida</taxon>
        <taxon>eudicotyledons</taxon>
        <taxon>Gunneridae</taxon>
        <taxon>Pentapetalae</taxon>
        <taxon>rosids</taxon>
        <taxon>malvids</taxon>
        <taxon>Brassicales</taxon>
        <taxon>Brassicaceae</taxon>
        <taxon>Coluteocarpeae</taxon>
        <taxon>Microthlaspi</taxon>
    </lineage>
</organism>
<feature type="compositionally biased region" description="Basic residues" evidence="5">
    <location>
        <begin position="198"/>
        <end position="210"/>
    </location>
</feature>
<dbReference type="GO" id="GO:0046872">
    <property type="term" value="F:metal ion binding"/>
    <property type="evidence" value="ECO:0007669"/>
    <property type="project" value="UniProtKB-KW"/>
</dbReference>
<dbReference type="GO" id="GO:0003676">
    <property type="term" value="F:nucleic acid binding"/>
    <property type="evidence" value="ECO:0007669"/>
    <property type="project" value="InterPro"/>
</dbReference>
<dbReference type="InterPro" id="IPR013103">
    <property type="entry name" value="RVT_2"/>
</dbReference>
<evidence type="ECO:0000313" key="8">
    <source>
        <dbReference type="Proteomes" id="UP000467841"/>
    </source>
</evidence>
<feature type="region of interest" description="Disordered" evidence="5">
    <location>
        <begin position="186"/>
        <end position="232"/>
    </location>
</feature>
<evidence type="ECO:0000256" key="2">
    <source>
        <dbReference type="ARBA" id="ARBA00022723"/>
    </source>
</evidence>
<evidence type="ECO:0000256" key="3">
    <source>
        <dbReference type="ARBA" id="ARBA00022750"/>
    </source>
</evidence>
<dbReference type="EMBL" id="CACVBM020001162">
    <property type="protein sequence ID" value="CAA7035663.1"/>
    <property type="molecule type" value="Genomic_DNA"/>
</dbReference>
<comment type="caution">
    <text evidence="7">The sequence shown here is derived from an EMBL/GenBank/DDBJ whole genome shotgun (WGS) entry which is preliminary data.</text>
</comment>
<dbReference type="Gene3D" id="3.30.420.10">
    <property type="entry name" value="Ribonuclease H-like superfamily/Ribonuclease H"/>
    <property type="match status" value="1"/>
</dbReference>
<feature type="compositionally biased region" description="Polar residues" evidence="5">
    <location>
        <begin position="661"/>
        <end position="678"/>
    </location>
</feature>
<dbReference type="PROSITE" id="PS50994">
    <property type="entry name" value="INTEGRASE"/>
    <property type="match status" value="1"/>
</dbReference>
<evidence type="ECO:0000256" key="5">
    <source>
        <dbReference type="SAM" id="MobiDB-lite"/>
    </source>
</evidence>
<evidence type="ECO:0000259" key="6">
    <source>
        <dbReference type="PROSITE" id="PS50994"/>
    </source>
</evidence>
<dbReference type="Pfam" id="PF07727">
    <property type="entry name" value="RVT_2"/>
    <property type="match status" value="1"/>
</dbReference>
<dbReference type="PANTHER" id="PTHR42648:SF26">
    <property type="entry name" value="INTEGRASE CATALYTIC DOMAIN-CONTAINING PROTEIN"/>
    <property type="match status" value="1"/>
</dbReference>
<dbReference type="SUPFAM" id="SSF56672">
    <property type="entry name" value="DNA/RNA polymerases"/>
    <property type="match status" value="1"/>
</dbReference>
<dbReference type="GO" id="GO:0015074">
    <property type="term" value="P:DNA integration"/>
    <property type="evidence" value="ECO:0007669"/>
    <property type="project" value="InterPro"/>
</dbReference>
<feature type="compositionally biased region" description="Polar residues" evidence="5">
    <location>
        <begin position="696"/>
        <end position="708"/>
    </location>
</feature>
<keyword evidence="3" id="KW-0064">Aspartyl protease</keyword>
<keyword evidence="1" id="KW-0645">Protease</keyword>
<protein>
    <recommendedName>
        <fullName evidence="6">Integrase catalytic domain-containing protein</fullName>
    </recommendedName>
</protein>
<dbReference type="InterPro" id="IPR057670">
    <property type="entry name" value="SH3_retrovirus"/>
</dbReference>
<dbReference type="InterPro" id="IPR039537">
    <property type="entry name" value="Retrotran_Ty1/copia-like"/>
</dbReference>
<name>A0A6D2J6S4_9BRAS</name>
<gene>
    <name evidence="7" type="ORF">MERR_LOCUS22898</name>
</gene>
<feature type="compositionally biased region" description="Polar residues" evidence="5">
    <location>
        <begin position="761"/>
        <end position="775"/>
    </location>
</feature>
<evidence type="ECO:0000313" key="7">
    <source>
        <dbReference type="EMBL" id="CAA7035663.1"/>
    </source>
</evidence>
<dbReference type="GO" id="GO:0006508">
    <property type="term" value="P:proteolysis"/>
    <property type="evidence" value="ECO:0007669"/>
    <property type="project" value="UniProtKB-KW"/>
</dbReference>
<accession>A0A6D2J6S4</accession>
<dbReference type="Pfam" id="PF25597">
    <property type="entry name" value="SH3_retrovirus"/>
    <property type="match status" value="1"/>
</dbReference>
<keyword evidence="4" id="KW-0378">Hydrolase</keyword>
<dbReference type="SUPFAM" id="SSF53098">
    <property type="entry name" value="Ribonuclease H-like"/>
    <property type="match status" value="1"/>
</dbReference>
<dbReference type="Pfam" id="PF22936">
    <property type="entry name" value="Pol_BBD"/>
    <property type="match status" value="1"/>
</dbReference>
<evidence type="ECO:0000256" key="4">
    <source>
        <dbReference type="ARBA" id="ARBA00022801"/>
    </source>
</evidence>
<evidence type="ECO:0000256" key="1">
    <source>
        <dbReference type="ARBA" id="ARBA00022670"/>
    </source>
</evidence>
<proteinExistence type="predicted"/>
<dbReference type="AlphaFoldDB" id="A0A6D2J6S4"/>
<dbReference type="GO" id="GO:0004190">
    <property type="term" value="F:aspartic-type endopeptidase activity"/>
    <property type="evidence" value="ECO:0007669"/>
    <property type="project" value="UniProtKB-KW"/>
</dbReference>
<keyword evidence="8" id="KW-1185">Reference proteome</keyword>
<feature type="domain" description="Integrase catalytic" evidence="6">
    <location>
        <begin position="375"/>
        <end position="539"/>
    </location>
</feature>
<dbReference type="InterPro" id="IPR043502">
    <property type="entry name" value="DNA/RNA_pol_sf"/>
</dbReference>
<reference evidence="7" key="1">
    <citation type="submission" date="2020-01" db="EMBL/GenBank/DDBJ databases">
        <authorList>
            <person name="Mishra B."/>
        </authorList>
    </citation>
    <scope>NUCLEOTIDE SEQUENCE [LARGE SCALE GENOMIC DNA]</scope>
</reference>
<dbReference type="InterPro" id="IPR054722">
    <property type="entry name" value="PolX-like_BBD"/>
</dbReference>
<dbReference type="Proteomes" id="UP000467841">
    <property type="component" value="Unassembled WGS sequence"/>
</dbReference>
<dbReference type="InterPro" id="IPR036397">
    <property type="entry name" value="RNaseH_sf"/>
</dbReference>